<feature type="transmembrane region" description="Helical" evidence="2">
    <location>
        <begin position="96"/>
        <end position="114"/>
    </location>
</feature>
<keyword evidence="2" id="KW-0472">Membrane</keyword>
<dbReference type="EMBL" id="FZOF01000022">
    <property type="protein sequence ID" value="SNT37503.1"/>
    <property type="molecule type" value="Genomic_DNA"/>
</dbReference>
<dbReference type="PANTHER" id="PTHR40761">
    <property type="entry name" value="CONSERVED INTEGRAL MEMBRANE ALANINE VALINE AND LEUCINE RICH PROTEIN-RELATED"/>
    <property type="match status" value="1"/>
</dbReference>
<dbReference type="SUPFAM" id="SSF103481">
    <property type="entry name" value="Multidrug resistance efflux transporter EmrE"/>
    <property type="match status" value="1"/>
</dbReference>
<proteinExistence type="predicted"/>
<feature type="region of interest" description="Disordered" evidence="1">
    <location>
        <begin position="273"/>
        <end position="294"/>
    </location>
</feature>
<feature type="transmembrane region" description="Helical" evidence="2">
    <location>
        <begin position="126"/>
        <end position="144"/>
    </location>
</feature>
<feature type="transmembrane region" description="Helical" evidence="2">
    <location>
        <begin position="221"/>
        <end position="242"/>
    </location>
</feature>
<keyword evidence="2" id="KW-1133">Transmembrane helix</keyword>
<name>A0A239M5W0_9ACTN</name>
<evidence type="ECO:0000256" key="3">
    <source>
        <dbReference type="SAM" id="SignalP"/>
    </source>
</evidence>
<evidence type="ECO:0000313" key="4">
    <source>
        <dbReference type="EMBL" id="SNT37503.1"/>
    </source>
</evidence>
<feature type="signal peptide" evidence="3">
    <location>
        <begin position="1"/>
        <end position="21"/>
    </location>
</feature>
<feature type="transmembrane region" description="Helical" evidence="2">
    <location>
        <begin position="156"/>
        <end position="179"/>
    </location>
</feature>
<dbReference type="Proteomes" id="UP000198280">
    <property type="component" value="Unassembled WGS sequence"/>
</dbReference>
<dbReference type="InterPro" id="IPR037185">
    <property type="entry name" value="EmrE-like"/>
</dbReference>
<dbReference type="NCBIfam" id="NF038012">
    <property type="entry name" value="DMT_1"/>
    <property type="match status" value="1"/>
</dbReference>
<protein>
    <recommendedName>
        <fullName evidence="6">Integral membrane protein</fullName>
    </recommendedName>
</protein>
<dbReference type="PANTHER" id="PTHR40761:SF1">
    <property type="entry name" value="CONSERVED INTEGRAL MEMBRANE ALANINE VALINE AND LEUCINE RICH PROTEIN-RELATED"/>
    <property type="match status" value="1"/>
</dbReference>
<feature type="compositionally biased region" description="Low complexity" evidence="1">
    <location>
        <begin position="284"/>
        <end position="294"/>
    </location>
</feature>
<feature type="transmembrane region" description="Helical" evidence="2">
    <location>
        <begin position="191"/>
        <end position="209"/>
    </location>
</feature>
<reference evidence="4 5" key="1">
    <citation type="submission" date="2017-06" db="EMBL/GenBank/DDBJ databases">
        <authorList>
            <person name="Kim H.J."/>
            <person name="Triplett B.A."/>
        </authorList>
    </citation>
    <scope>NUCLEOTIDE SEQUENCE [LARGE SCALE GENOMIC DNA]</scope>
    <source>
        <strain evidence="4 5">CGMCC 4.1858</strain>
    </source>
</reference>
<evidence type="ECO:0000256" key="1">
    <source>
        <dbReference type="SAM" id="MobiDB-lite"/>
    </source>
</evidence>
<accession>A0A239M5W0</accession>
<evidence type="ECO:0000313" key="5">
    <source>
        <dbReference type="Proteomes" id="UP000198280"/>
    </source>
</evidence>
<keyword evidence="3" id="KW-0732">Signal</keyword>
<keyword evidence="5" id="KW-1185">Reference proteome</keyword>
<gene>
    <name evidence="4" type="ORF">SAMN05216252_122161</name>
</gene>
<feature type="transmembrane region" description="Helical" evidence="2">
    <location>
        <begin position="65"/>
        <end position="84"/>
    </location>
</feature>
<sequence>MNGGVLSLAAALLSAVCYATAAVAQERTAAAGRKPTGGLWTLALALQAAGAGLHAVALRYGSLTVVQALGALTLVLALPLHAALGRRRVRPREWRGAALTVLGLVTLLLCTAPPGTERALDGTELVLLAAITAAAALALTRLPWGADRSVLRALRFATAAGAAFGIASCLTQGLAVHLAAQGLGAAVDDPMLLVAAGCTGVLAIAGMVWSQEAYRGGLGVALAAVTLANPLVAGCVGVLLLGEGFRGGSVGLAVALAGALAAGRGVVVLSRPTPSGGRARRVPGARPASPAVAD</sequence>
<feature type="chain" id="PRO_5013099762" description="Integral membrane protein" evidence="3">
    <location>
        <begin position="22"/>
        <end position="294"/>
    </location>
</feature>
<feature type="transmembrane region" description="Helical" evidence="2">
    <location>
        <begin position="248"/>
        <end position="270"/>
    </location>
</feature>
<dbReference type="AlphaFoldDB" id="A0A239M5W0"/>
<organism evidence="4 5">
    <name type="scientific">Actinacidiphila glaucinigra</name>
    <dbReference type="NCBI Taxonomy" id="235986"/>
    <lineage>
        <taxon>Bacteria</taxon>
        <taxon>Bacillati</taxon>
        <taxon>Actinomycetota</taxon>
        <taxon>Actinomycetes</taxon>
        <taxon>Kitasatosporales</taxon>
        <taxon>Streptomycetaceae</taxon>
        <taxon>Actinacidiphila</taxon>
    </lineage>
</organism>
<evidence type="ECO:0008006" key="6">
    <source>
        <dbReference type="Google" id="ProtNLM"/>
    </source>
</evidence>
<evidence type="ECO:0000256" key="2">
    <source>
        <dbReference type="SAM" id="Phobius"/>
    </source>
</evidence>
<keyword evidence="2" id="KW-0812">Transmembrane</keyword>